<evidence type="ECO:0000313" key="5">
    <source>
        <dbReference type="Proteomes" id="UP000501063"/>
    </source>
</evidence>
<name>A0A6G6J2Y8_PSENT</name>
<dbReference type="GO" id="GO:0047617">
    <property type="term" value="F:fatty acyl-CoA hydrolase activity"/>
    <property type="evidence" value="ECO:0007669"/>
    <property type="project" value="InterPro"/>
</dbReference>
<dbReference type="RefSeq" id="WP_052239117.1">
    <property type="nucleotide sequence ID" value="NZ_CP049140.1"/>
</dbReference>
<protein>
    <submittedName>
        <fullName evidence="4">PaaI family thioesterase</fullName>
    </submittedName>
</protein>
<dbReference type="Pfam" id="PF03061">
    <property type="entry name" value="4HBT"/>
    <property type="match status" value="1"/>
</dbReference>
<reference evidence="4 5" key="1">
    <citation type="submission" date="2020-02" db="EMBL/GenBank/DDBJ databases">
        <title>Integrative conjugative elements (ICEs) and plasmids drive adaptation of Pseudomonas nitroreducens strain HBP1 to wastewater environment.</title>
        <authorList>
            <person name="Sentchilo V."/>
            <person name="Carraro N."/>
            <person name="Bertelli C."/>
            <person name="van der Meer J.R."/>
        </authorList>
    </citation>
    <scope>NUCLEOTIDE SEQUENCE [LARGE SCALE GENOMIC DNA]</scope>
    <source>
        <strain evidence="4 5">HBP1</strain>
    </source>
</reference>
<organism evidence="4 5">
    <name type="scientific">Pseudomonas nitroreducens</name>
    <dbReference type="NCBI Taxonomy" id="46680"/>
    <lineage>
        <taxon>Bacteria</taxon>
        <taxon>Pseudomonadati</taxon>
        <taxon>Pseudomonadota</taxon>
        <taxon>Gammaproteobacteria</taxon>
        <taxon>Pseudomonadales</taxon>
        <taxon>Pseudomonadaceae</taxon>
        <taxon>Pseudomonas</taxon>
    </lineage>
</organism>
<dbReference type="InterPro" id="IPR003736">
    <property type="entry name" value="PAAI_dom"/>
</dbReference>
<dbReference type="Gene3D" id="3.10.129.10">
    <property type="entry name" value="Hotdog Thioesterase"/>
    <property type="match status" value="1"/>
</dbReference>
<dbReference type="NCBIfam" id="TIGR00369">
    <property type="entry name" value="unchar_dom_1"/>
    <property type="match status" value="1"/>
</dbReference>
<accession>A0A6G6J2Y8</accession>
<keyword evidence="2" id="KW-0378">Hydrolase</keyword>
<evidence type="ECO:0000256" key="1">
    <source>
        <dbReference type="ARBA" id="ARBA00008324"/>
    </source>
</evidence>
<sequence length="150" mass="15751">MAERNLQEVNAYLASVPPMRGLDPLLTHLGILGAPQFDEDGVSMCLQLAEHHMNGGATAHGGLIMTLMDAVLACCTLGHGDGRPCVTIELKTNFMRPGGSPGGVLHARGRLRASGGSLAFCDGEVRSESGELVATATGTFKYVRRSMSLV</sequence>
<dbReference type="InterPro" id="IPR006683">
    <property type="entry name" value="Thioestr_dom"/>
</dbReference>
<dbReference type="CDD" id="cd03443">
    <property type="entry name" value="PaaI_thioesterase"/>
    <property type="match status" value="1"/>
</dbReference>
<evidence type="ECO:0000256" key="2">
    <source>
        <dbReference type="ARBA" id="ARBA00022801"/>
    </source>
</evidence>
<comment type="similarity">
    <text evidence="1">Belongs to the thioesterase PaaI family.</text>
</comment>
<dbReference type="SUPFAM" id="SSF54637">
    <property type="entry name" value="Thioesterase/thiol ester dehydrase-isomerase"/>
    <property type="match status" value="1"/>
</dbReference>
<dbReference type="KEGG" id="pnt:G5B91_27520"/>
<gene>
    <name evidence="4" type="ORF">G5B91_27520</name>
</gene>
<dbReference type="PANTHER" id="PTHR21660">
    <property type="entry name" value="THIOESTERASE SUPERFAMILY MEMBER-RELATED"/>
    <property type="match status" value="1"/>
</dbReference>
<dbReference type="AlphaFoldDB" id="A0A6G6J2Y8"/>
<dbReference type="Proteomes" id="UP000501063">
    <property type="component" value="Chromosome"/>
</dbReference>
<dbReference type="InterPro" id="IPR029069">
    <property type="entry name" value="HotDog_dom_sf"/>
</dbReference>
<proteinExistence type="inferred from homology"/>
<evidence type="ECO:0000313" key="4">
    <source>
        <dbReference type="EMBL" id="QIE89806.1"/>
    </source>
</evidence>
<evidence type="ECO:0000259" key="3">
    <source>
        <dbReference type="Pfam" id="PF03061"/>
    </source>
</evidence>
<dbReference type="PANTHER" id="PTHR21660:SF1">
    <property type="entry name" value="ACYL-COENZYME A THIOESTERASE 13"/>
    <property type="match status" value="1"/>
</dbReference>
<feature type="domain" description="Thioesterase" evidence="3">
    <location>
        <begin position="58"/>
        <end position="134"/>
    </location>
</feature>
<dbReference type="EMBL" id="CP049140">
    <property type="protein sequence ID" value="QIE89806.1"/>
    <property type="molecule type" value="Genomic_DNA"/>
</dbReference>
<dbReference type="InterPro" id="IPR039298">
    <property type="entry name" value="ACOT13"/>
</dbReference>